<dbReference type="AlphaFoldDB" id="A0A8J5JUD3"/>
<feature type="non-terminal residue" evidence="1">
    <location>
        <position position="1"/>
    </location>
</feature>
<reference evidence="1" key="1">
    <citation type="journal article" date="2021" name="Sci. Adv.">
        <title>The American lobster genome reveals insights on longevity, neural, and immune adaptations.</title>
        <authorList>
            <person name="Polinski J.M."/>
            <person name="Zimin A.V."/>
            <person name="Clark K.F."/>
            <person name="Kohn A.B."/>
            <person name="Sadowski N."/>
            <person name="Timp W."/>
            <person name="Ptitsyn A."/>
            <person name="Khanna P."/>
            <person name="Romanova D.Y."/>
            <person name="Williams P."/>
            <person name="Greenwood S.J."/>
            <person name="Moroz L.L."/>
            <person name="Walt D.R."/>
            <person name="Bodnar A.G."/>
        </authorList>
    </citation>
    <scope>NUCLEOTIDE SEQUENCE</scope>
    <source>
        <strain evidence="1">GMGI-L3</strain>
    </source>
</reference>
<sequence length="61" mass="7060">PNSPEDVGEGLVYPPCARIYKRVWECVKGRPTYTVTQNTIKEDEAFKMFPRHNTYNLNTSP</sequence>
<evidence type="ECO:0000313" key="2">
    <source>
        <dbReference type="Proteomes" id="UP000747542"/>
    </source>
</evidence>
<name>A0A8J5JUD3_HOMAM</name>
<proteinExistence type="predicted"/>
<comment type="caution">
    <text evidence="1">The sequence shown here is derived from an EMBL/GenBank/DDBJ whole genome shotgun (WGS) entry which is preliminary data.</text>
</comment>
<keyword evidence="2" id="KW-1185">Reference proteome</keyword>
<evidence type="ECO:0000313" key="1">
    <source>
        <dbReference type="EMBL" id="KAG7161995.1"/>
    </source>
</evidence>
<dbReference type="Proteomes" id="UP000747542">
    <property type="component" value="Unassembled WGS sequence"/>
</dbReference>
<organism evidence="1 2">
    <name type="scientific">Homarus americanus</name>
    <name type="common">American lobster</name>
    <dbReference type="NCBI Taxonomy" id="6706"/>
    <lineage>
        <taxon>Eukaryota</taxon>
        <taxon>Metazoa</taxon>
        <taxon>Ecdysozoa</taxon>
        <taxon>Arthropoda</taxon>
        <taxon>Crustacea</taxon>
        <taxon>Multicrustacea</taxon>
        <taxon>Malacostraca</taxon>
        <taxon>Eumalacostraca</taxon>
        <taxon>Eucarida</taxon>
        <taxon>Decapoda</taxon>
        <taxon>Pleocyemata</taxon>
        <taxon>Astacidea</taxon>
        <taxon>Nephropoidea</taxon>
        <taxon>Nephropidae</taxon>
        <taxon>Homarus</taxon>
    </lineage>
</organism>
<dbReference type="EMBL" id="JAHLQT010028343">
    <property type="protein sequence ID" value="KAG7161995.1"/>
    <property type="molecule type" value="Genomic_DNA"/>
</dbReference>
<protein>
    <submittedName>
        <fullName evidence="1">Uncharacterized protein</fullName>
    </submittedName>
</protein>
<accession>A0A8J5JUD3</accession>
<gene>
    <name evidence="1" type="ORF">Hamer_G029204</name>
</gene>